<keyword evidence="2" id="KW-1185">Reference proteome</keyword>
<dbReference type="VEuPathDB" id="CryptoDB:Vbra_2884"/>
<name>A0A0G4ENZ9_VITBC</name>
<evidence type="ECO:0000313" key="1">
    <source>
        <dbReference type="EMBL" id="CEL99176.1"/>
    </source>
</evidence>
<dbReference type="AlphaFoldDB" id="A0A0G4ENZ9"/>
<dbReference type="Proteomes" id="UP000041254">
    <property type="component" value="Unassembled WGS sequence"/>
</dbReference>
<protein>
    <submittedName>
        <fullName evidence="1">Uncharacterized protein</fullName>
    </submittedName>
</protein>
<sequence>MHPARPAAPAFPPLPPTQALNLRQELEAYAANADINAYNPDHLAQRFRQIYSQFPDALCAELAQAFIAKANPVLRDILFFTVHEILTQQPKMTQQGYPADEAQIKIHTDWCKAVLEQFLMKVGPTVKAMADEQRAMYGSCVDTWMHPLFMVYSERRCGILREQMGLPPPVMMPMDAYGYGGRGGVGSGPDNTLETINRAKDHPMLQALRRLYNSRSSSGVVKEAMGHPLWEEAVKKRDAALEAANPDDLDAALQLFQTAESALTDELKRLHEALIETGVWVDENWDALKDLKRKAGGSMG</sequence>
<reference evidence="1 2" key="1">
    <citation type="submission" date="2014-11" db="EMBL/GenBank/DDBJ databases">
        <authorList>
            <person name="Zhu J."/>
            <person name="Qi W."/>
            <person name="Song R."/>
        </authorList>
    </citation>
    <scope>NUCLEOTIDE SEQUENCE [LARGE SCALE GENOMIC DNA]</scope>
</reference>
<gene>
    <name evidence="1" type="ORF">Vbra_2884</name>
</gene>
<dbReference type="EMBL" id="CDMY01000275">
    <property type="protein sequence ID" value="CEL99176.1"/>
    <property type="molecule type" value="Genomic_DNA"/>
</dbReference>
<proteinExistence type="predicted"/>
<organism evidence="1 2">
    <name type="scientific">Vitrella brassicaformis (strain CCMP3155)</name>
    <dbReference type="NCBI Taxonomy" id="1169540"/>
    <lineage>
        <taxon>Eukaryota</taxon>
        <taxon>Sar</taxon>
        <taxon>Alveolata</taxon>
        <taxon>Colpodellida</taxon>
        <taxon>Vitrellaceae</taxon>
        <taxon>Vitrella</taxon>
    </lineage>
</organism>
<dbReference type="InParanoid" id="A0A0G4ENZ9"/>
<accession>A0A0G4ENZ9</accession>
<evidence type="ECO:0000313" key="2">
    <source>
        <dbReference type="Proteomes" id="UP000041254"/>
    </source>
</evidence>